<keyword evidence="2" id="KW-0121">Carboxypeptidase</keyword>
<dbReference type="PANTHER" id="PTHR11802:SF472">
    <property type="entry name" value="SERINE CARBOXYPEPTIDASE CPVL-RELATED"/>
    <property type="match status" value="1"/>
</dbReference>
<organism evidence="8">
    <name type="scientific">Amblyomma maculatum</name>
    <name type="common">Gulf Coast tick</name>
    <dbReference type="NCBI Taxonomy" id="34609"/>
    <lineage>
        <taxon>Eukaryota</taxon>
        <taxon>Metazoa</taxon>
        <taxon>Ecdysozoa</taxon>
        <taxon>Arthropoda</taxon>
        <taxon>Chelicerata</taxon>
        <taxon>Arachnida</taxon>
        <taxon>Acari</taxon>
        <taxon>Parasitiformes</taxon>
        <taxon>Ixodida</taxon>
        <taxon>Ixodoidea</taxon>
        <taxon>Ixodidae</taxon>
        <taxon>Amblyomminae</taxon>
        <taxon>Amblyomma</taxon>
    </lineage>
</organism>
<reference evidence="8" key="1">
    <citation type="journal article" date="2011" name="PLoS ONE">
        <title>A deep insight into the sialotranscriptome of the gulf coast tick, Amblyomma maculatum.</title>
        <authorList>
            <person name="Karim S."/>
            <person name="Singh P."/>
            <person name="Ribeiro J.M."/>
        </authorList>
    </citation>
    <scope>NUCLEOTIDE SEQUENCE</scope>
    <source>
        <tissue evidence="8">Salivary gland</tissue>
    </source>
</reference>
<dbReference type="InterPro" id="IPR001563">
    <property type="entry name" value="Peptidase_S10"/>
</dbReference>
<dbReference type="GO" id="GO:0004185">
    <property type="term" value="F:serine-type carboxypeptidase activity"/>
    <property type="evidence" value="ECO:0007669"/>
    <property type="project" value="InterPro"/>
</dbReference>
<proteinExistence type="evidence at transcript level"/>
<sequence length="498" mass="56416">MELCKYVLFFLLLNVGFPHFQCRETLNLEEGIPGCGDADQSAPIQEVEYTLADFYYTSNFEEKIRQSRVQLPDPCAEIEAYSGFVNVDSWASRQDNSFLFFLYIKKSKKGGSRKRRPLLLWLQGGPGKSSLFGQFLENGPLGIDATGSLFYRNHTLLNQADLIYLDQPVGSGYSFEREQKFRGTLKEASEHITRFLHRFNLIFPESRGRDLFIGGESYGARFAIGAASEILTGIPVRPNLHLKGVMLGVGLLFPLLDLIDSTDYLYYTGLLDENGKAQFTERFRIIRDLAGKGNYTAAAHLLSQTVLNLRTPGQHSLFQMLTGFLNHGSITTPERSKESLAYYAYANSTKFKKIIHIGRSRVLDGGRPHVASALAMGDFFVDQEPVLRHVLNSRHAMMYTAQLDDVFPAINIERELKKFEWRGSKHFRKAKRILWYQKNNSSLGLLGYRKKAGGLLFANVLFAGHHVFLDRSCAVSELYRRFFSFQKTPLPESTVSSS</sequence>
<feature type="signal peptide" evidence="7">
    <location>
        <begin position="1"/>
        <end position="22"/>
    </location>
</feature>
<dbReference type="AlphaFoldDB" id="G3MQB9"/>
<evidence type="ECO:0000256" key="5">
    <source>
        <dbReference type="ARBA" id="ARBA00022801"/>
    </source>
</evidence>
<keyword evidence="3" id="KW-0645">Protease</keyword>
<dbReference type="PRINTS" id="PR00724">
    <property type="entry name" value="CRBOXYPTASEC"/>
</dbReference>
<evidence type="ECO:0000313" key="8">
    <source>
        <dbReference type="EMBL" id="AEO35687.1"/>
    </source>
</evidence>
<feature type="chain" id="PRO_5003447258" description="Carboxypeptidase" evidence="7">
    <location>
        <begin position="23"/>
        <end position="498"/>
    </location>
</feature>
<dbReference type="EMBL" id="JO844070">
    <property type="protein sequence ID" value="AEO35687.1"/>
    <property type="molecule type" value="mRNA"/>
</dbReference>
<evidence type="ECO:0000256" key="6">
    <source>
        <dbReference type="ARBA" id="ARBA00023180"/>
    </source>
</evidence>
<dbReference type="Pfam" id="PF00450">
    <property type="entry name" value="Peptidase_S10"/>
    <property type="match status" value="1"/>
</dbReference>
<evidence type="ECO:0000256" key="4">
    <source>
        <dbReference type="ARBA" id="ARBA00022729"/>
    </source>
</evidence>
<comment type="similarity">
    <text evidence="1">Belongs to the peptidase S10 family.</text>
</comment>
<evidence type="ECO:0000256" key="1">
    <source>
        <dbReference type="ARBA" id="ARBA00009431"/>
    </source>
</evidence>
<evidence type="ECO:0000256" key="7">
    <source>
        <dbReference type="SAM" id="SignalP"/>
    </source>
</evidence>
<evidence type="ECO:0000256" key="2">
    <source>
        <dbReference type="ARBA" id="ARBA00022645"/>
    </source>
</evidence>
<dbReference type="SUPFAM" id="SSF53474">
    <property type="entry name" value="alpha/beta-Hydrolases"/>
    <property type="match status" value="1"/>
</dbReference>
<evidence type="ECO:0000256" key="3">
    <source>
        <dbReference type="ARBA" id="ARBA00022670"/>
    </source>
</evidence>
<evidence type="ECO:0008006" key="9">
    <source>
        <dbReference type="Google" id="ProtNLM"/>
    </source>
</evidence>
<dbReference type="Gene3D" id="3.40.50.1820">
    <property type="entry name" value="alpha/beta hydrolase"/>
    <property type="match status" value="1"/>
</dbReference>
<dbReference type="GO" id="GO:0006508">
    <property type="term" value="P:proteolysis"/>
    <property type="evidence" value="ECO:0007669"/>
    <property type="project" value="UniProtKB-KW"/>
</dbReference>
<accession>G3MQB9</accession>
<name>G3MQB9_AMBMU</name>
<keyword evidence="6" id="KW-0325">Glycoprotein</keyword>
<dbReference type="InterPro" id="IPR029058">
    <property type="entry name" value="AB_hydrolase_fold"/>
</dbReference>
<protein>
    <recommendedName>
        <fullName evidence="9">Carboxypeptidase</fullName>
    </recommendedName>
</protein>
<keyword evidence="4 7" id="KW-0732">Signal</keyword>
<keyword evidence="5" id="KW-0378">Hydrolase</keyword>
<dbReference type="PANTHER" id="PTHR11802">
    <property type="entry name" value="SERINE PROTEASE FAMILY S10 SERINE CARBOXYPEPTIDASE"/>
    <property type="match status" value="1"/>
</dbReference>